<name>A0A1W2ANX9_9FIRM</name>
<keyword evidence="1" id="KW-0472">Membrane</keyword>
<keyword evidence="1" id="KW-1133">Transmembrane helix</keyword>
<organism evidence="2 3">
    <name type="scientific">Sporomusa malonica</name>
    <dbReference type="NCBI Taxonomy" id="112901"/>
    <lineage>
        <taxon>Bacteria</taxon>
        <taxon>Bacillati</taxon>
        <taxon>Bacillota</taxon>
        <taxon>Negativicutes</taxon>
        <taxon>Selenomonadales</taxon>
        <taxon>Sporomusaceae</taxon>
        <taxon>Sporomusa</taxon>
    </lineage>
</organism>
<evidence type="ECO:0000256" key="1">
    <source>
        <dbReference type="SAM" id="Phobius"/>
    </source>
</evidence>
<accession>A0A1W2ANX9</accession>
<dbReference type="EMBL" id="FWXI01000006">
    <property type="protein sequence ID" value="SMC62373.1"/>
    <property type="molecule type" value="Genomic_DNA"/>
</dbReference>
<proteinExistence type="predicted"/>
<dbReference type="AlphaFoldDB" id="A0A1W2ANX9"/>
<evidence type="ECO:0000313" key="3">
    <source>
        <dbReference type="Proteomes" id="UP000192738"/>
    </source>
</evidence>
<evidence type="ECO:0000313" key="2">
    <source>
        <dbReference type="EMBL" id="SMC62373.1"/>
    </source>
</evidence>
<keyword evidence="3" id="KW-1185">Reference proteome</keyword>
<keyword evidence="1" id="KW-0812">Transmembrane</keyword>
<sequence>MDIDSFFKIFVPAIVAVIGVIIGASLQYIYARKAETNKRLQILKTKAYVDFIRSVSSIAMSQNFGQNLKVKY</sequence>
<reference evidence="2 3" key="1">
    <citation type="submission" date="2017-04" db="EMBL/GenBank/DDBJ databases">
        <authorList>
            <person name="Afonso C.L."/>
            <person name="Miller P.J."/>
            <person name="Scott M.A."/>
            <person name="Spackman E."/>
            <person name="Goraichik I."/>
            <person name="Dimitrov K.M."/>
            <person name="Suarez D.L."/>
            <person name="Swayne D.E."/>
        </authorList>
    </citation>
    <scope>NUCLEOTIDE SEQUENCE [LARGE SCALE GENOMIC DNA]</scope>
    <source>
        <strain evidence="2 3">DSM 5090</strain>
    </source>
</reference>
<gene>
    <name evidence="2" type="ORF">SAMN04488500_1064</name>
</gene>
<protein>
    <submittedName>
        <fullName evidence="2">Uncharacterized protein</fullName>
    </submittedName>
</protein>
<dbReference type="RefSeq" id="WP_084575231.1">
    <property type="nucleotide sequence ID" value="NZ_CP155572.1"/>
</dbReference>
<dbReference type="Proteomes" id="UP000192738">
    <property type="component" value="Unassembled WGS sequence"/>
</dbReference>
<feature type="transmembrane region" description="Helical" evidence="1">
    <location>
        <begin position="6"/>
        <end position="30"/>
    </location>
</feature>